<feature type="non-terminal residue" evidence="1">
    <location>
        <position position="264"/>
    </location>
</feature>
<proteinExistence type="predicted"/>
<evidence type="ECO:0000313" key="1">
    <source>
        <dbReference type="EMBL" id="KHJ99884.1"/>
    </source>
</evidence>
<accession>A0A0B1TRH3</accession>
<protein>
    <submittedName>
        <fullName evidence="1">HEAT repeat protein</fullName>
    </submittedName>
</protein>
<name>A0A0B1TRH3_OESDE</name>
<dbReference type="Gene3D" id="1.25.10.10">
    <property type="entry name" value="Leucine-rich Repeat Variant"/>
    <property type="match status" value="1"/>
</dbReference>
<dbReference type="InterPro" id="IPR051177">
    <property type="entry name" value="CIK-Related_Protein"/>
</dbReference>
<dbReference type="InterPro" id="IPR016024">
    <property type="entry name" value="ARM-type_fold"/>
</dbReference>
<organism evidence="1 2">
    <name type="scientific">Oesophagostomum dentatum</name>
    <name type="common">Nodular worm</name>
    <dbReference type="NCBI Taxonomy" id="61180"/>
    <lineage>
        <taxon>Eukaryota</taxon>
        <taxon>Metazoa</taxon>
        <taxon>Ecdysozoa</taxon>
        <taxon>Nematoda</taxon>
        <taxon>Chromadorea</taxon>
        <taxon>Rhabditida</taxon>
        <taxon>Rhabditina</taxon>
        <taxon>Rhabditomorpha</taxon>
        <taxon>Strongyloidea</taxon>
        <taxon>Strongylidae</taxon>
        <taxon>Oesophagostomum</taxon>
    </lineage>
</organism>
<dbReference type="EMBL" id="KN549201">
    <property type="protein sequence ID" value="KHJ99884.1"/>
    <property type="molecule type" value="Genomic_DNA"/>
</dbReference>
<dbReference type="SUPFAM" id="SSF48371">
    <property type="entry name" value="ARM repeat"/>
    <property type="match status" value="1"/>
</dbReference>
<dbReference type="AlphaFoldDB" id="A0A0B1TRH3"/>
<dbReference type="PANTHER" id="PTHR12984">
    <property type="entry name" value="SCY1-RELATED S/T PROTEIN KINASE-LIKE"/>
    <property type="match status" value="1"/>
</dbReference>
<dbReference type="OrthoDB" id="5870215at2759"/>
<evidence type="ECO:0000313" key="2">
    <source>
        <dbReference type="Proteomes" id="UP000053660"/>
    </source>
</evidence>
<sequence>MEEFLPSEKEQKCSSSSEYFASDAFGFGKLIYYVAGKFDENDGAVQSLVELGAKLATADRAARLPLSAALDHPALSNDLTELINFCNTIQLKESVEKSDFYRSIVSRLRSLPSDVVAKRLCRLLLSRYVLLEPKSHSELYPFLLVPADDGEGILPRECYNAYMVPELVRLFRVREPVVRIALLSLFDRFARYIPRERLEGFVRDEIIQGCYDSDSSLVASSLRALATLVDILGAEAVCPWQTAKKLGTGSPQVCVRKKRMNPSR</sequence>
<keyword evidence="2" id="KW-1185">Reference proteome</keyword>
<dbReference type="InterPro" id="IPR011989">
    <property type="entry name" value="ARM-like"/>
</dbReference>
<dbReference type="PANTHER" id="PTHR12984:SF15">
    <property type="entry name" value="PROTEIN-ASSOCIATING WITH THE CARBOXYL-TERMINAL DOMAIN OF EZRIN"/>
    <property type="match status" value="1"/>
</dbReference>
<gene>
    <name evidence="1" type="ORF">OESDEN_00069</name>
</gene>
<dbReference type="Proteomes" id="UP000053660">
    <property type="component" value="Unassembled WGS sequence"/>
</dbReference>
<reference evidence="1 2" key="1">
    <citation type="submission" date="2014-03" db="EMBL/GenBank/DDBJ databases">
        <title>Draft genome of the hookworm Oesophagostomum dentatum.</title>
        <authorList>
            <person name="Mitreva M."/>
        </authorList>
    </citation>
    <scope>NUCLEOTIDE SEQUENCE [LARGE SCALE GENOMIC DNA]</scope>
    <source>
        <strain evidence="1 2">OD-Hann</strain>
    </source>
</reference>